<evidence type="ECO:0000313" key="1">
    <source>
        <dbReference type="EMBL" id="WPR91345.1"/>
    </source>
</evidence>
<organism evidence="1 2">
    <name type="scientific">Microbacterium rhizosphaerae</name>
    <dbReference type="NCBI Taxonomy" id="1678237"/>
    <lineage>
        <taxon>Bacteria</taxon>
        <taxon>Bacillati</taxon>
        <taxon>Actinomycetota</taxon>
        <taxon>Actinomycetes</taxon>
        <taxon>Micrococcales</taxon>
        <taxon>Microbacteriaceae</taxon>
        <taxon>Microbacterium</taxon>
    </lineage>
</organism>
<proteinExistence type="predicted"/>
<dbReference type="RefSeq" id="WP_320944045.1">
    <property type="nucleotide sequence ID" value="NZ_BAABEU010000010.1"/>
</dbReference>
<gene>
    <name evidence="1" type="ORF">SM116_08735</name>
</gene>
<protein>
    <submittedName>
        <fullName evidence="1">Uncharacterized protein</fullName>
    </submittedName>
</protein>
<dbReference type="EMBL" id="CP139368">
    <property type="protein sequence ID" value="WPR91345.1"/>
    <property type="molecule type" value="Genomic_DNA"/>
</dbReference>
<sequence length="189" mass="21227">MPAIMEATDGAGRSQLAVSFTYRLWRNPDDRDDPVNLKHLDPDEQATIDTVPPWPRPAWLLEFLEIMRYPRLWEAVRTSWSRDSSDFTTLEQQLVDHTNNVLMNHYRNELGLGPAPTEGGPWQVGVSSINAATLEIDGAEVPAVEIDTDPFVYATGAQLRPDLVTTVVIAREHLPYVRLALHTRTPATT</sequence>
<reference evidence="1 2" key="1">
    <citation type="submission" date="2023-11" db="EMBL/GenBank/DDBJ databases">
        <title>Genome sequence of Microbacterium rhizosphaerae KACC 19337.</title>
        <authorList>
            <person name="Choi H."/>
            <person name="Kim S."/>
            <person name="Kim Y."/>
            <person name="Kwon S.-W."/>
            <person name="Heo J."/>
        </authorList>
    </citation>
    <scope>NUCLEOTIDE SEQUENCE [LARGE SCALE GENOMIC DNA]</scope>
    <source>
        <strain evidence="1 2">KACC 19337</strain>
    </source>
</reference>
<dbReference type="Proteomes" id="UP001323798">
    <property type="component" value="Chromosome"/>
</dbReference>
<accession>A0ABZ0SRF5</accession>
<evidence type="ECO:0000313" key="2">
    <source>
        <dbReference type="Proteomes" id="UP001323798"/>
    </source>
</evidence>
<name>A0ABZ0SRF5_9MICO</name>
<keyword evidence="2" id="KW-1185">Reference proteome</keyword>